<evidence type="ECO:0000256" key="1">
    <source>
        <dbReference type="SAM" id="Coils"/>
    </source>
</evidence>
<evidence type="ECO:0000256" key="4">
    <source>
        <dbReference type="SAM" id="SignalP"/>
    </source>
</evidence>
<feature type="compositionally biased region" description="Polar residues" evidence="2">
    <location>
        <begin position="160"/>
        <end position="176"/>
    </location>
</feature>
<feature type="region of interest" description="Disordered" evidence="2">
    <location>
        <begin position="569"/>
        <end position="596"/>
    </location>
</feature>
<keyword evidence="4" id="KW-0732">Signal</keyword>
<name>A0A6L7I4P8_9GAMM</name>
<feature type="coiled-coil region" evidence="1">
    <location>
        <begin position="457"/>
        <end position="484"/>
    </location>
</feature>
<dbReference type="Proteomes" id="UP000474778">
    <property type="component" value="Unassembled WGS sequence"/>
</dbReference>
<proteinExistence type="predicted"/>
<evidence type="ECO:0000256" key="2">
    <source>
        <dbReference type="SAM" id="MobiDB-lite"/>
    </source>
</evidence>
<feature type="region of interest" description="Disordered" evidence="2">
    <location>
        <begin position="624"/>
        <end position="777"/>
    </location>
</feature>
<dbReference type="NCBIfam" id="TIGR03505">
    <property type="entry name" value="FimV_core"/>
    <property type="match status" value="1"/>
</dbReference>
<keyword evidence="7" id="KW-1185">Reference proteome</keyword>
<evidence type="ECO:0000259" key="5">
    <source>
        <dbReference type="Pfam" id="PF16973"/>
    </source>
</evidence>
<dbReference type="NCBIfam" id="TIGR03504">
    <property type="entry name" value="FimV_Cterm"/>
    <property type="match status" value="1"/>
</dbReference>
<feature type="transmembrane region" description="Helical" evidence="3">
    <location>
        <begin position="279"/>
        <end position="300"/>
    </location>
</feature>
<dbReference type="Gene3D" id="1.20.58.2200">
    <property type="match status" value="1"/>
</dbReference>
<gene>
    <name evidence="6" type="ORF">GNT65_16995</name>
</gene>
<feature type="domain" description="Flagellar motor switch protein FliN N-terminal" evidence="5">
    <location>
        <begin position="388"/>
        <end position="419"/>
    </location>
</feature>
<comment type="caution">
    <text evidence="6">The sequence shown here is derived from an EMBL/GenBank/DDBJ whole genome shotgun (WGS) entry which is preliminary data.</text>
</comment>
<organism evidence="6 7">
    <name type="scientific">Shewanella insulae</name>
    <dbReference type="NCBI Taxonomy" id="2681496"/>
    <lineage>
        <taxon>Bacteria</taxon>
        <taxon>Pseudomonadati</taxon>
        <taxon>Pseudomonadota</taxon>
        <taxon>Gammaproteobacteria</taxon>
        <taxon>Alteromonadales</taxon>
        <taxon>Shewanellaceae</taxon>
        <taxon>Shewanella</taxon>
    </lineage>
</organism>
<feature type="compositionally biased region" description="Acidic residues" evidence="2">
    <location>
        <begin position="648"/>
        <end position="660"/>
    </location>
</feature>
<feature type="region of interest" description="Disordered" evidence="2">
    <location>
        <begin position="307"/>
        <end position="329"/>
    </location>
</feature>
<sequence length="908" mass="98784">MNFRTSHLAGLLASALLVLSSTSGLLSAAEPLNITGPDGESRQTLRQYGPTTASDTFWSIAQKSRPDASVTIYQVMAAIFEANPHAFTSDNYNSLEKGMILLIPSKEVMLAIPKSLAKQQAENNDKGWRKKPQTAAKPKSVATTPEPQASQAQASQPEPVQTSTAQTDKPSAAQQNQIEELTAKLEAEQAKNLSLTDELARAQDKLNLGNNDSEMLQAKIDEQDTRIAELEEALLVQKEQKAQLSSELEQLRQQLAAATMPAQPKEVDDSWRTMMSSPLYIGLAAAIPALLLLVLVWLFIKRRNSKNEAVESSESQTPPMDDKPVAPAPEDSEEMMAVHLDNDEEADSLDSLMNVDETQLKPEADLSEELPQEAAEMVVDSGDEQVMSPVEDEGQSLDDLWAEAMGEQEQEETQATQEDDLDSLLAELDTPAETPVEELSVEAAPEVGESTGSETDLDELLAEFEQETAEEEAKEEDLDALLAEFDLPADSEVKVETEEAVDEPGLEADVAATDQVLVEDEKPQEAQVAEDKSDENDLADEIAHELEDAIEEKGDEGTVDDADLDALLAGFDAESAPETAQAPEVESEQQAEEVARQIAAELDDEDSDEVEEADLDALLAGFEAEVPASASEADAAADEASDTQVEAETQEEEPEPELDAALEAAHQEERPSTGHAPLEFDLGDDKPGVEVEEAQAEDDSEVDLDALLADLESVEESEEPKVEKGESGFFGDLKGNKRSSDNVLEWESALTNEAPSVEDTPAEDDDEGISLQLDDDDNLTVDEALAALDAAENKRPDRAVAEHDLTAFQQDNGFIDIDRLLNEADEEQLDVDKYKELDVDMGELDNLMGNAAMVDVDDEENAVNAKLDLARAYIEIDDMDSAKALLKEVELDGNERQQQEAKKLLDEL</sequence>
<feature type="region of interest" description="Disordered" evidence="2">
    <location>
        <begin position="489"/>
        <end position="508"/>
    </location>
</feature>
<keyword evidence="3" id="KW-1133">Transmembrane helix</keyword>
<feature type="compositionally biased region" description="Low complexity" evidence="2">
    <location>
        <begin position="624"/>
        <end position="634"/>
    </location>
</feature>
<dbReference type="InterPro" id="IPR020012">
    <property type="entry name" value="LysM_FimV"/>
</dbReference>
<evidence type="ECO:0000313" key="6">
    <source>
        <dbReference type="EMBL" id="MXR70358.1"/>
    </source>
</evidence>
<feature type="compositionally biased region" description="Low complexity" evidence="2">
    <location>
        <begin position="142"/>
        <end position="159"/>
    </location>
</feature>
<feature type="compositionally biased region" description="Acidic residues" evidence="2">
    <location>
        <begin position="760"/>
        <end position="777"/>
    </location>
</feature>
<accession>A0A6L7I4P8</accession>
<keyword evidence="1" id="KW-0175">Coiled coil</keyword>
<protein>
    <recommendedName>
        <fullName evidence="5">Flagellar motor switch protein FliN N-terminal domain-containing protein</fullName>
    </recommendedName>
</protein>
<dbReference type="InterPro" id="IPR020011">
    <property type="entry name" value="FimV_C"/>
</dbReference>
<keyword evidence="3" id="KW-0812">Transmembrane</keyword>
<keyword evidence="3" id="KW-0472">Membrane</keyword>
<evidence type="ECO:0000313" key="7">
    <source>
        <dbReference type="Proteomes" id="UP000474778"/>
    </source>
</evidence>
<feature type="region of interest" description="Disordered" evidence="2">
    <location>
        <begin position="363"/>
        <end position="457"/>
    </location>
</feature>
<feature type="compositionally biased region" description="Acidic residues" evidence="2">
    <location>
        <begin position="690"/>
        <end position="704"/>
    </location>
</feature>
<dbReference type="InterPro" id="IPR031576">
    <property type="entry name" value="FliN_N"/>
</dbReference>
<dbReference type="AlphaFoldDB" id="A0A6L7I4P8"/>
<feature type="signal peptide" evidence="4">
    <location>
        <begin position="1"/>
        <end position="28"/>
    </location>
</feature>
<reference evidence="6 7" key="1">
    <citation type="submission" date="2019-12" db="EMBL/GenBank/DDBJ databases">
        <title>Shewanella insulae sp. nov., isolated from a tidal flat.</title>
        <authorList>
            <person name="Yoon J.-H."/>
        </authorList>
    </citation>
    <scope>NUCLEOTIDE SEQUENCE [LARGE SCALE GENOMIC DNA]</scope>
    <source>
        <strain evidence="6 7">JBTF-M18</strain>
    </source>
</reference>
<dbReference type="EMBL" id="WRPA01000018">
    <property type="protein sequence ID" value="MXR70358.1"/>
    <property type="molecule type" value="Genomic_DNA"/>
</dbReference>
<evidence type="ECO:0000256" key="3">
    <source>
        <dbReference type="SAM" id="Phobius"/>
    </source>
</evidence>
<dbReference type="Pfam" id="PF16973">
    <property type="entry name" value="FliN_N"/>
    <property type="match status" value="1"/>
</dbReference>
<feature type="compositionally biased region" description="Acidic residues" evidence="2">
    <location>
        <begin position="406"/>
        <end position="422"/>
    </location>
</feature>
<dbReference type="RefSeq" id="WP_160798367.1">
    <property type="nucleotide sequence ID" value="NZ_WRPA01000018.1"/>
</dbReference>
<feature type="region of interest" description="Disordered" evidence="2">
    <location>
        <begin position="120"/>
        <end position="176"/>
    </location>
</feature>
<dbReference type="InterPro" id="IPR038440">
    <property type="entry name" value="FimV_C_sf"/>
</dbReference>
<feature type="chain" id="PRO_5027026759" description="Flagellar motor switch protein FliN N-terminal domain-containing protein" evidence="4">
    <location>
        <begin position="29"/>
        <end position="908"/>
    </location>
</feature>